<feature type="domain" description="RNA polymerase sigma factor 70 region 4 type 2" evidence="1">
    <location>
        <begin position="163"/>
        <end position="213"/>
    </location>
</feature>
<dbReference type="InterPro" id="IPR036388">
    <property type="entry name" value="WH-like_DNA-bd_sf"/>
</dbReference>
<proteinExistence type="predicted"/>
<dbReference type="RefSeq" id="WP_198145775.1">
    <property type="nucleotide sequence ID" value="NZ_KQ959899.1"/>
</dbReference>
<dbReference type="InterPro" id="IPR013324">
    <property type="entry name" value="RNA_pol_sigma_r3/r4-like"/>
</dbReference>
<dbReference type="EMBL" id="LSDB01000052">
    <property type="protein sequence ID" value="KXB57060.1"/>
    <property type="molecule type" value="Genomic_DNA"/>
</dbReference>
<evidence type="ECO:0000313" key="2">
    <source>
        <dbReference type="EMBL" id="KXB57060.1"/>
    </source>
</evidence>
<organism evidence="2 3">
    <name type="scientific">Gemelliphila asaccharolytica</name>
    <dbReference type="NCBI Taxonomy" id="502393"/>
    <lineage>
        <taxon>Bacteria</taxon>
        <taxon>Bacillati</taxon>
        <taxon>Bacillota</taxon>
        <taxon>Bacilli</taxon>
        <taxon>Bacillales</taxon>
        <taxon>Gemellaceae</taxon>
        <taxon>Gemelliphila</taxon>
    </lineage>
</organism>
<comment type="caution">
    <text evidence="2">The sequence shown here is derived from an EMBL/GenBank/DDBJ whole genome shotgun (WGS) entry which is preliminary data.</text>
</comment>
<dbReference type="Pfam" id="PF08281">
    <property type="entry name" value="Sigma70_r4_2"/>
    <property type="match status" value="1"/>
</dbReference>
<evidence type="ECO:0000313" key="3">
    <source>
        <dbReference type="Proteomes" id="UP000070467"/>
    </source>
</evidence>
<accession>A0ABR5TL69</accession>
<reference evidence="2 3" key="1">
    <citation type="submission" date="2016-01" db="EMBL/GenBank/DDBJ databases">
        <authorList>
            <person name="Mitreva M."/>
            <person name="Pepin K.H."/>
            <person name="Mihindukulasuriya K.A."/>
            <person name="Fulton R."/>
            <person name="Fronick C."/>
            <person name="O'Laughlin M."/>
            <person name="Miner T."/>
            <person name="Herter B."/>
            <person name="Rosa B.A."/>
            <person name="Cordes M."/>
            <person name="Tomlinson C."/>
            <person name="Wollam A."/>
            <person name="Palsikar V.B."/>
            <person name="Mardis E.R."/>
            <person name="Wilson R.K."/>
        </authorList>
    </citation>
    <scope>NUCLEOTIDE SEQUENCE [LARGE SCALE GENOMIC DNA]</scope>
    <source>
        <strain evidence="2 3">KA00071</strain>
    </source>
</reference>
<evidence type="ECO:0000259" key="1">
    <source>
        <dbReference type="Pfam" id="PF08281"/>
    </source>
</evidence>
<dbReference type="InterPro" id="IPR013249">
    <property type="entry name" value="RNA_pol_sigma70_r4_t2"/>
</dbReference>
<keyword evidence="3" id="KW-1185">Reference proteome</keyword>
<dbReference type="CDD" id="cd06171">
    <property type="entry name" value="Sigma70_r4"/>
    <property type="match status" value="1"/>
</dbReference>
<dbReference type="Gene3D" id="1.10.10.10">
    <property type="entry name" value="Winged helix-like DNA-binding domain superfamily/Winged helix DNA-binding domain"/>
    <property type="match status" value="1"/>
</dbReference>
<dbReference type="SUPFAM" id="SSF88659">
    <property type="entry name" value="Sigma3 and sigma4 domains of RNA polymerase sigma factors"/>
    <property type="match status" value="1"/>
</dbReference>
<dbReference type="Proteomes" id="UP000070467">
    <property type="component" value="Unassembled WGS sequence"/>
</dbReference>
<name>A0ABR5TL69_9BACL</name>
<gene>
    <name evidence="2" type="ORF">HMPREF1871_00969</name>
</gene>
<sequence length="217" mass="25351">MIDLSANKERQGFLMRIHKTNQKDRGVYKYTTTQRTEKGEYVEKIIVIKPGENGVTELDIKMLHSMDDSEVYYNLKNLRPERTKEEKAEIDVWKKEFISDFKKSNGYEPNEDIVKGAVEERFPRNYNLSLDFDNDGEIDPDKRLIASIADKKSDGKPEWLDHIEDLLSLLTEKQRLVIKLMYEDGYKQSEIADLMNISSAAVKEHLDKAKKKIKNNF</sequence>
<protein>
    <submittedName>
        <fullName evidence="2">RNA polymerase sigma factor, sigma-70 family</fullName>
    </submittedName>
</protein>